<keyword evidence="2" id="KW-1133">Transmembrane helix</keyword>
<dbReference type="InterPro" id="IPR005062">
    <property type="entry name" value="SAC3/GANP/THP3_conserved"/>
</dbReference>
<dbReference type="Pfam" id="PF03399">
    <property type="entry name" value="SAC3_GANP"/>
    <property type="match status" value="1"/>
</dbReference>
<dbReference type="Gene3D" id="1.25.40.990">
    <property type="match status" value="2"/>
</dbReference>
<reference evidence="4" key="1">
    <citation type="submission" date="2021-02" db="EMBL/GenBank/DDBJ databases">
        <title>First Annotated Genome of the Yellow-green Alga Tribonema minus.</title>
        <authorList>
            <person name="Mahan K.M."/>
        </authorList>
    </citation>
    <scope>NUCLEOTIDE SEQUENCE</scope>
    <source>
        <strain evidence="4">UTEX B ZZ1240</strain>
    </source>
</reference>
<feature type="region of interest" description="Disordered" evidence="1">
    <location>
        <begin position="491"/>
        <end position="519"/>
    </location>
</feature>
<keyword evidence="5" id="KW-1185">Reference proteome</keyword>
<protein>
    <recommendedName>
        <fullName evidence="3">SAC3/GANP/THP3 conserved domain-containing protein</fullName>
    </recommendedName>
</protein>
<sequence length="825" mass="87594">MRLKHQPMSHACVLTAIQVSAYEATRATADAPLNARVIDPQRAVKPCHVRVLYTLKHQHSNPVYACVTQVSAYEATDATAGAPLNARVIDPQRAVEPCHVRVLYTLKHQHSNPVYACVTQVSVFEATDDTANAPLNARVIDPRRAVKRFRRSAAGVDLEDAAQVSLRISAQLLLLLRISAQQLLRISAQQLLLLISAQLLSAVSVITIIVAAVPRQLRTLGALRTTTRYLLRDVFCAHAEGTGRVHAPVHEVYSFVDVLVRASDMLLAAEGAPVRVRKCTDLHSSECFVHRVVLLAVRKTASDLCTLWNHGCRPLQIDQVVDMVVQQLMTPAAADIIEQMCRFYIISGYLLHGTPIHHHDTTLHARRRRECLGLLKDIYALLPGDASSWRASRTSLWAPKGTLGGGTIAPKGGLGGGPLAPKGALRGGPIAVDAPAGGADTGAVAAATGGGGVSAEVLQSDVEVCIEDLGNLALEEDLRARRADEAAAPSAAAAAAAHRSAPGSGAQSSDTQCQSGLAIGPPSPEAPRCRADALLACWVLEAAVDAVARGGGQGGEGGGGGHALSGVLARAPAGAEVHSAQQITAALCDGRWSAVLRLGARGGILARCLLLEALPHLCALALARMNRGFMKNYWMPLGDVAAALRLDTTHDARRLCEALGLTVSPPPARDGWDDGVAATDRSDAQQAKAPPSDAVQLKGGAQAAVPEGGLPLLHASRWVGDWRGRLWDIRTTSVITRSASLSRQAPDLQQQIARSHRIMLPPIVRGGGGEESSRFAPHAPLLLRPTVHTCWRRWELQVWQSRQRQSFKTTTDCCTCGDGGGDACT</sequence>
<evidence type="ECO:0000259" key="3">
    <source>
        <dbReference type="Pfam" id="PF03399"/>
    </source>
</evidence>
<name>A0A836C791_9STRA</name>
<dbReference type="Proteomes" id="UP000664859">
    <property type="component" value="Unassembled WGS sequence"/>
</dbReference>
<feature type="domain" description="SAC3/GANP/THP3 conserved" evidence="3">
    <location>
        <begin position="322"/>
        <end position="380"/>
    </location>
</feature>
<evidence type="ECO:0000256" key="1">
    <source>
        <dbReference type="SAM" id="MobiDB-lite"/>
    </source>
</evidence>
<gene>
    <name evidence="4" type="ORF">JKP88DRAFT_261668</name>
</gene>
<proteinExistence type="predicted"/>
<keyword evidence="2" id="KW-0472">Membrane</keyword>
<evidence type="ECO:0000256" key="2">
    <source>
        <dbReference type="SAM" id="Phobius"/>
    </source>
</evidence>
<feature type="transmembrane region" description="Helical" evidence="2">
    <location>
        <begin position="191"/>
        <end position="213"/>
    </location>
</feature>
<dbReference type="AlphaFoldDB" id="A0A836C791"/>
<feature type="region of interest" description="Disordered" evidence="1">
    <location>
        <begin position="666"/>
        <end position="693"/>
    </location>
</feature>
<accession>A0A836C791</accession>
<comment type="caution">
    <text evidence="4">The sequence shown here is derived from an EMBL/GenBank/DDBJ whole genome shotgun (WGS) entry which is preliminary data.</text>
</comment>
<organism evidence="4 5">
    <name type="scientific">Tribonema minus</name>
    <dbReference type="NCBI Taxonomy" id="303371"/>
    <lineage>
        <taxon>Eukaryota</taxon>
        <taxon>Sar</taxon>
        <taxon>Stramenopiles</taxon>
        <taxon>Ochrophyta</taxon>
        <taxon>PX clade</taxon>
        <taxon>Xanthophyceae</taxon>
        <taxon>Tribonematales</taxon>
        <taxon>Tribonemataceae</taxon>
        <taxon>Tribonema</taxon>
    </lineage>
</organism>
<evidence type="ECO:0000313" key="4">
    <source>
        <dbReference type="EMBL" id="KAG5175660.1"/>
    </source>
</evidence>
<evidence type="ECO:0000313" key="5">
    <source>
        <dbReference type="Proteomes" id="UP000664859"/>
    </source>
</evidence>
<keyword evidence="2" id="KW-0812">Transmembrane</keyword>
<feature type="compositionally biased region" description="Low complexity" evidence="1">
    <location>
        <begin position="491"/>
        <end position="506"/>
    </location>
</feature>
<dbReference type="EMBL" id="JAFCMP010000547">
    <property type="protein sequence ID" value="KAG5175660.1"/>
    <property type="molecule type" value="Genomic_DNA"/>
</dbReference>